<feature type="domain" description="Glycoside hydrolase family 20 catalytic" evidence="5">
    <location>
        <begin position="14"/>
        <end position="179"/>
    </location>
</feature>
<evidence type="ECO:0000256" key="3">
    <source>
        <dbReference type="ARBA" id="ARBA00012663"/>
    </source>
</evidence>
<comment type="catalytic activity">
    <reaction evidence="1">
        <text>Hydrolysis of terminal non-reducing N-acetyl-D-hexosamine residues in N-acetyl-beta-D-hexosaminides.</text>
        <dbReference type="EC" id="3.2.1.52"/>
    </reaction>
</comment>
<accession>A0A0B7BHY6</accession>
<evidence type="ECO:0000313" key="6">
    <source>
        <dbReference type="EMBL" id="CEK91800.1"/>
    </source>
</evidence>
<evidence type="ECO:0000256" key="4">
    <source>
        <dbReference type="ARBA" id="ARBA00022801"/>
    </source>
</evidence>
<dbReference type="AlphaFoldDB" id="A0A0B7BHY6"/>
<proteinExistence type="inferred from homology"/>
<dbReference type="PANTHER" id="PTHR21040">
    <property type="entry name" value="BCDNA.GH04120"/>
    <property type="match status" value="1"/>
</dbReference>
<evidence type="ECO:0000259" key="5">
    <source>
        <dbReference type="Pfam" id="PF00728"/>
    </source>
</evidence>
<gene>
    <name evidence="6" type="primary">ORF184935</name>
</gene>
<dbReference type="GO" id="GO:0004563">
    <property type="term" value="F:beta-N-acetylhexosaminidase activity"/>
    <property type="evidence" value="ECO:0007669"/>
    <property type="project" value="UniProtKB-EC"/>
</dbReference>
<dbReference type="InterPro" id="IPR038901">
    <property type="entry name" value="HEXDC-like"/>
</dbReference>
<reference evidence="6" key="1">
    <citation type="submission" date="2014-12" db="EMBL/GenBank/DDBJ databases">
        <title>Insight into the proteome of Arion vulgaris.</title>
        <authorList>
            <person name="Aradska J."/>
            <person name="Bulat T."/>
            <person name="Smidak R."/>
            <person name="Sarate P."/>
            <person name="Gangsoo J."/>
            <person name="Sialana F."/>
            <person name="Bilban M."/>
            <person name="Lubec G."/>
        </authorList>
    </citation>
    <scope>NUCLEOTIDE SEQUENCE</scope>
    <source>
        <tissue evidence="6">Skin</tissue>
    </source>
</reference>
<dbReference type="InterPro" id="IPR015883">
    <property type="entry name" value="Glyco_hydro_20_cat"/>
</dbReference>
<dbReference type="InterPro" id="IPR017853">
    <property type="entry name" value="GH"/>
</dbReference>
<dbReference type="EC" id="3.2.1.52" evidence="3"/>
<sequence length="282" mass="32479">MFPYTGMLQYISAKNAYSMDDIQELQNFAKANNLKVMPLIQTFGHMEFVLKSDFNKLRENAYTPQVIDITQNASYSLIAEMVKQILNAHPDATHLHVGCDEVYELGKGATSLQMKSQNLSEAQMFLRHVQRVASIVREYNGRGVKAIIWDDELRKISLRDLQGSRLSYLVEIMVWHYTKRVSEIIRSDVWNKYARVFKSVWIASAFKGATGARQFFTEPDYHIQNHFGWLDVIAANNQQVNFKGVALTGWQRYDHFATLCELLPVSLPSLAVCLANDKWRIY</sequence>
<dbReference type="Gene3D" id="3.20.20.80">
    <property type="entry name" value="Glycosidases"/>
    <property type="match status" value="1"/>
</dbReference>
<evidence type="ECO:0000256" key="2">
    <source>
        <dbReference type="ARBA" id="ARBA00006285"/>
    </source>
</evidence>
<dbReference type="EMBL" id="HACG01044935">
    <property type="protein sequence ID" value="CEK91800.1"/>
    <property type="molecule type" value="Transcribed_RNA"/>
</dbReference>
<name>A0A0B7BHY6_9EUPU</name>
<dbReference type="SUPFAM" id="SSF51445">
    <property type="entry name" value="(Trans)glycosidases"/>
    <property type="match status" value="1"/>
</dbReference>
<organism evidence="6">
    <name type="scientific">Arion vulgaris</name>
    <dbReference type="NCBI Taxonomy" id="1028688"/>
    <lineage>
        <taxon>Eukaryota</taxon>
        <taxon>Metazoa</taxon>
        <taxon>Spiralia</taxon>
        <taxon>Lophotrochozoa</taxon>
        <taxon>Mollusca</taxon>
        <taxon>Gastropoda</taxon>
        <taxon>Heterobranchia</taxon>
        <taxon>Euthyneura</taxon>
        <taxon>Panpulmonata</taxon>
        <taxon>Eupulmonata</taxon>
        <taxon>Stylommatophora</taxon>
        <taxon>Helicina</taxon>
        <taxon>Arionoidea</taxon>
        <taxon>Arionidae</taxon>
        <taxon>Arion</taxon>
    </lineage>
</organism>
<protein>
    <recommendedName>
        <fullName evidence="3">beta-N-acetylhexosaminidase</fullName>
        <ecNumber evidence="3">3.2.1.52</ecNumber>
    </recommendedName>
</protein>
<dbReference type="CDD" id="cd06565">
    <property type="entry name" value="GH20_GcnA-like"/>
    <property type="match status" value="1"/>
</dbReference>
<comment type="similarity">
    <text evidence="2">Belongs to the glycosyl hydrolase 20 family.</text>
</comment>
<evidence type="ECO:0000256" key="1">
    <source>
        <dbReference type="ARBA" id="ARBA00001231"/>
    </source>
</evidence>
<dbReference type="GO" id="GO:0005975">
    <property type="term" value="P:carbohydrate metabolic process"/>
    <property type="evidence" value="ECO:0007669"/>
    <property type="project" value="InterPro"/>
</dbReference>
<keyword evidence="4" id="KW-0378">Hydrolase</keyword>
<dbReference type="PANTHER" id="PTHR21040:SF8">
    <property type="entry name" value="BCDNA.GH04120"/>
    <property type="match status" value="1"/>
</dbReference>
<dbReference type="Pfam" id="PF00728">
    <property type="entry name" value="Glyco_hydro_20"/>
    <property type="match status" value="1"/>
</dbReference>